<dbReference type="AlphaFoldDB" id="A0A2P2M6K7"/>
<proteinExistence type="predicted"/>
<sequence length="65" mass="7599">MNSNKRDDDLTCTHPKEGKSFLSNKFLNPESQILLSASQCQTQPHLQYSYPFSSHFWQQPTRHMS</sequence>
<protein>
    <submittedName>
        <fullName evidence="1">Uncharacterized protein</fullName>
    </submittedName>
</protein>
<name>A0A2P2M6K7_RHIMU</name>
<organism evidence="1">
    <name type="scientific">Rhizophora mucronata</name>
    <name type="common">Asiatic mangrove</name>
    <dbReference type="NCBI Taxonomy" id="61149"/>
    <lineage>
        <taxon>Eukaryota</taxon>
        <taxon>Viridiplantae</taxon>
        <taxon>Streptophyta</taxon>
        <taxon>Embryophyta</taxon>
        <taxon>Tracheophyta</taxon>
        <taxon>Spermatophyta</taxon>
        <taxon>Magnoliopsida</taxon>
        <taxon>eudicotyledons</taxon>
        <taxon>Gunneridae</taxon>
        <taxon>Pentapetalae</taxon>
        <taxon>rosids</taxon>
        <taxon>fabids</taxon>
        <taxon>Malpighiales</taxon>
        <taxon>Rhizophoraceae</taxon>
        <taxon>Rhizophora</taxon>
    </lineage>
</organism>
<dbReference type="EMBL" id="GGEC01045378">
    <property type="protein sequence ID" value="MBX25862.1"/>
    <property type="molecule type" value="Transcribed_RNA"/>
</dbReference>
<accession>A0A2P2M6K7</accession>
<reference evidence="1" key="1">
    <citation type="submission" date="2018-02" db="EMBL/GenBank/DDBJ databases">
        <title>Rhizophora mucronata_Transcriptome.</title>
        <authorList>
            <person name="Meera S.P."/>
            <person name="Sreeshan A."/>
            <person name="Augustine A."/>
        </authorList>
    </citation>
    <scope>NUCLEOTIDE SEQUENCE</scope>
    <source>
        <tissue evidence="1">Leaf</tissue>
    </source>
</reference>
<evidence type="ECO:0000313" key="1">
    <source>
        <dbReference type="EMBL" id="MBX25862.1"/>
    </source>
</evidence>